<dbReference type="PANTHER" id="PTHR24106">
    <property type="entry name" value="NACHT, LRR AND CARD DOMAINS-CONTAINING"/>
    <property type="match status" value="1"/>
</dbReference>
<dbReference type="SMART" id="SM00368">
    <property type="entry name" value="LRR_RI"/>
    <property type="match status" value="9"/>
</dbReference>
<dbReference type="GeneTree" id="ENSGT01150000286927"/>
<dbReference type="SUPFAM" id="SSF52047">
    <property type="entry name" value="RNI-like"/>
    <property type="match status" value="1"/>
</dbReference>
<protein>
    <recommendedName>
        <fullName evidence="12">B30.2/SPRY domain-containing protein</fullName>
    </recommendedName>
</protein>
<accession>A0A3P8Y819</accession>
<dbReference type="Pfam" id="PF14484">
    <property type="entry name" value="FISNA"/>
    <property type="match status" value="1"/>
</dbReference>
<dbReference type="InterPro" id="IPR006574">
    <property type="entry name" value="PRY"/>
</dbReference>
<evidence type="ECO:0000256" key="5">
    <source>
        <dbReference type="ARBA" id="ARBA00022741"/>
    </source>
</evidence>
<reference evidence="10" key="2">
    <citation type="submission" date="2020-02" db="EMBL/GenBank/DDBJ databases">
        <title>Esox lucius (northern pike) genome, fEsoLuc1, primary haplotype.</title>
        <authorList>
            <person name="Myers G."/>
            <person name="Karagic N."/>
            <person name="Meyer A."/>
            <person name="Pippel M."/>
            <person name="Reichard M."/>
            <person name="Winkler S."/>
            <person name="Tracey A."/>
            <person name="Sims Y."/>
            <person name="Howe K."/>
            <person name="Rhie A."/>
            <person name="Formenti G."/>
            <person name="Durbin R."/>
            <person name="Fedrigo O."/>
            <person name="Jarvis E.D."/>
        </authorList>
    </citation>
    <scope>NUCLEOTIDE SEQUENCE [LARGE SCALE GENOMIC DNA]</scope>
</reference>
<evidence type="ECO:0000256" key="6">
    <source>
        <dbReference type="ARBA" id="ARBA00022840"/>
    </source>
</evidence>
<evidence type="ECO:0000256" key="1">
    <source>
        <dbReference type="ARBA" id="ARBA00004496"/>
    </source>
</evidence>
<dbReference type="GO" id="GO:0005524">
    <property type="term" value="F:ATP binding"/>
    <property type="evidence" value="ECO:0007669"/>
    <property type="project" value="UniProtKB-KW"/>
</dbReference>
<organism evidence="10 11">
    <name type="scientific">Esox lucius</name>
    <name type="common">Northern pike</name>
    <dbReference type="NCBI Taxonomy" id="8010"/>
    <lineage>
        <taxon>Eukaryota</taxon>
        <taxon>Metazoa</taxon>
        <taxon>Chordata</taxon>
        <taxon>Craniata</taxon>
        <taxon>Vertebrata</taxon>
        <taxon>Euteleostomi</taxon>
        <taxon>Actinopterygii</taxon>
        <taxon>Neopterygii</taxon>
        <taxon>Teleostei</taxon>
        <taxon>Protacanthopterygii</taxon>
        <taxon>Esociformes</taxon>
        <taxon>Esocidae</taxon>
        <taxon>Esox</taxon>
    </lineage>
</organism>
<dbReference type="InterPro" id="IPR029495">
    <property type="entry name" value="NACHT-assoc"/>
</dbReference>
<feature type="domain" description="NACHT" evidence="9">
    <location>
        <begin position="133"/>
        <end position="266"/>
    </location>
</feature>
<keyword evidence="6" id="KW-0067">ATP-binding</keyword>
<dbReference type="InterPro" id="IPR041267">
    <property type="entry name" value="NLRP_HD2"/>
</dbReference>
<dbReference type="AlphaFoldDB" id="A0A3P8Y819"/>
<dbReference type="GO" id="GO:0005737">
    <property type="term" value="C:cytoplasm"/>
    <property type="evidence" value="ECO:0007669"/>
    <property type="project" value="UniProtKB-SubCell"/>
</dbReference>
<dbReference type="InterPro" id="IPR043136">
    <property type="entry name" value="B30.2/SPRY_sf"/>
</dbReference>
<dbReference type="InterPro" id="IPR051261">
    <property type="entry name" value="NLR"/>
</dbReference>
<reference evidence="11" key="1">
    <citation type="journal article" date="2014" name="PLoS ONE">
        <title>The genome and linkage map of the northern pike (Esox lucius): conserved synteny revealed between the salmonid sister group and the Neoteleostei.</title>
        <authorList>
            <person name="Rondeau E.B."/>
            <person name="Minkley D.R."/>
            <person name="Leong J.S."/>
            <person name="Messmer A.M."/>
            <person name="Jantzen J.R."/>
            <person name="von Schalburg K.R."/>
            <person name="Lemon C."/>
            <person name="Bird N.H."/>
            <person name="Koop B.F."/>
        </authorList>
    </citation>
    <scope>NUCLEOTIDE SEQUENCE</scope>
</reference>
<dbReference type="Ensembl" id="ENSELUT00000021165.3">
    <property type="protein sequence ID" value="ENSELUP00000012749.3"/>
    <property type="gene ID" value="ENSELUG00000026135.2"/>
</dbReference>
<dbReference type="InterPro" id="IPR001611">
    <property type="entry name" value="Leu-rich_rpt"/>
</dbReference>
<comment type="subcellular location">
    <subcellularLocation>
        <location evidence="1">Cytoplasm</location>
    </subcellularLocation>
</comment>
<dbReference type="SMART" id="SM00589">
    <property type="entry name" value="PRY"/>
    <property type="match status" value="1"/>
</dbReference>
<evidence type="ECO:0008006" key="12">
    <source>
        <dbReference type="Google" id="ProtNLM"/>
    </source>
</evidence>
<dbReference type="Proteomes" id="UP000265140">
    <property type="component" value="Chromosome 11"/>
</dbReference>
<dbReference type="InterPro" id="IPR013320">
    <property type="entry name" value="ConA-like_dom_sf"/>
</dbReference>
<dbReference type="InterPro" id="IPR003877">
    <property type="entry name" value="SPRY_dom"/>
</dbReference>
<dbReference type="Pfam" id="PF13765">
    <property type="entry name" value="PRY"/>
    <property type="match status" value="1"/>
</dbReference>
<reference evidence="10" key="4">
    <citation type="submission" date="2025-09" db="UniProtKB">
        <authorList>
            <consortium name="Ensembl"/>
        </authorList>
    </citation>
    <scope>IDENTIFICATION</scope>
</reference>
<dbReference type="Pfam" id="PF17776">
    <property type="entry name" value="NLRC4_HD2"/>
    <property type="match status" value="1"/>
</dbReference>
<keyword evidence="2" id="KW-0963">Cytoplasm</keyword>
<evidence type="ECO:0000256" key="3">
    <source>
        <dbReference type="ARBA" id="ARBA00022614"/>
    </source>
</evidence>
<dbReference type="Pfam" id="PF17779">
    <property type="entry name" value="WHD_NOD2"/>
    <property type="match status" value="1"/>
</dbReference>
<evidence type="ECO:0000256" key="2">
    <source>
        <dbReference type="ARBA" id="ARBA00022490"/>
    </source>
</evidence>
<evidence type="ECO:0000256" key="4">
    <source>
        <dbReference type="ARBA" id="ARBA00022737"/>
    </source>
</evidence>
<dbReference type="Pfam" id="PF13516">
    <property type="entry name" value="LRR_6"/>
    <property type="match status" value="6"/>
</dbReference>
<dbReference type="Pfam" id="PF05729">
    <property type="entry name" value="NACHT"/>
    <property type="match status" value="1"/>
</dbReference>
<dbReference type="FunFam" id="3.80.10.10:FF:000100">
    <property type="entry name" value="Si:dkey-11n14.1"/>
    <property type="match status" value="1"/>
</dbReference>
<keyword evidence="4" id="KW-0677">Repeat</keyword>
<evidence type="ECO:0000256" key="7">
    <source>
        <dbReference type="SAM" id="MobiDB-lite"/>
    </source>
</evidence>
<dbReference type="CDD" id="cd16040">
    <property type="entry name" value="SPRY_PRY_SNTX"/>
    <property type="match status" value="1"/>
</dbReference>
<reference evidence="10" key="3">
    <citation type="submission" date="2025-08" db="UniProtKB">
        <authorList>
            <consortium name="Ensembl"/>
        </authorList>
    </citation>
    <scope>IDENTIFICATION</scope>
</reference>
<dbReference type="CDD" id="cd00116">
    <property type="entry name" value="LRR_RI"/>
    <property type="match status" value="1"/>
</dbReference>
<dbReference type="InterPro" id="IPR003879">
    <property type="entry name" value="Butyrophylin_SPRY"/>
</dbReference>
<evidence type="ECO:0000313" key="11">
    <source>
        <dbReference type="Proteomes" id="UP000265140"/>
    </source>
</evidence>
<proteinExistence type="predicted"/>
<dbReference type="PROSITE" id="PS50188">
    <property type="entry name" value="B302_SPRY"/>
    <property type="match status" value="1"/>
</dbReference>
<dbReference type="SUPFAM" id="SSF52540">
    <property type="entry name" value="P-loop containing nucleoside triphosphate hydrolases"/>
    <property type="match status" value="1"/>
</dbReference>
<dbReference type="PROSITE" id="PS50837">
    <property type="entry name" value="NACHT"/>
    <property type="match status" value="1"/>
</dbReference>
<keyword evidence="11" id="KW-1185">Reference proteome</keyword>
<sequence>MKTNMKKKYQILCEGNRPHVNQTLLKDIYTELYITKDESKGVHEEHEVRQIENTSKRQTRPETPITCNDIFKPIKQHQKHNGSPALLIRKPTSTSLNHEDMFPERTSSSQEYESESPLVDLHGHNKHLKRKGLRNLTKGIAGIGKTVCVQKVILDWAEGKVNQDIHFIFPLPFRDLNMKKDQCSLMQLLTHYFPELKEIDSIEDGLTKTIFIFDGLDECRLPLDFKNNKKCCDVTEPTSVDVLLTNLIEGNLLPSALLWITTRPAAANRIPPECVDQVTEIRGFNEPQKEEYFRKKITDQNLANEIIKHIKTSRSLHIMCHIPVFCWISATVLESMLKEAKKEEIPKTLTQMYERFLLIQTSMKNKKYNKSTEINPKELSPSNKDMILKLSKLAFQQLQKGNLIFYEEDLRECGIDVSEASEYSALCTEIFKEESGLYQEKVFSFVHLTIQEFLAAVHVLESCLSKEEHVFPPTQNPDWYYNEQMFTSDRLSDLHRRADRLSDSHRRADRLSDSHRRADRLSDSHRRADRLSDLHRGAGMLSVLHRGAGMFSVLHRRAYRLSDPHRRADRLSDPHRRADRLSDLHRRAVDQALKSKNGHLDLFLRFLLGLSLESNQNLLQGILTQTGSTTQSNEETVKRTVEYLSDIIMIESSPERIINLFHCLNELGANSLVEDIQTSLRSGTLSETELQPHQCSALAYLLLMSEEVLEEFDMKTYKTSKEGYRRLLPVVKTCKRAILSSCGITEEDCASLVSAVKSNPSHLKELDLSYNQPEDSGVIKLSALMEDPQCRLETLKLSGCGITEKGGGSLVSALKSNPSHLKELDLSNNVLKDSGVKLLSAMLDDPQCRLETLRLSGCRFKEEGCRSLASTLKSNSSNLKKLDLSDNDLANAGVQLLFIGLVDPNCKLESLRLSFCGVTEEGCDLLASALMSNSCHLRELDLSNNDLGNSGAKCLSSGLGNPHCKLETLRLSGCLVTEEGCGSLVSGLKSNPSHMKELDLSYNHPGDLGVRLLSAGLKDPHWRLEKLNMDHGGEWRLKSRPKRYVCDLTLDPITVNRFLRLSEEDRKVTRGTVVQPYPDHPERFEYRPQVLCRESLSGRCYWEVEWSGREADIGVTYKGINRRGRGDDSCLGDNDKSWCLYCVGNSYSVRHNNMITVIPVTSLDSHRVGVYLDWSAGTLSFYRVSSDTLTHLYTFNTTFTEPLYPGFYVYNDSSVSLCHSNHGHVE</sequence>
<dbReference type="Gene3D" id="3.40.50.300">
    <property type="entry name" value="P-loop containing nucleotide triphosphate hydrolases"/>
    <property type="match status" value="1"/>
</dbReference>
<dbReference type="SMART" id="SM00449">
    <property type="entry name" value="SPRY"/>
    <property type="match status" value="1"/>
</dbReference>
<dbReference type="InterPro" id="IPR041075">
    <property type="entry name" value="NOD1/2_WH"/>
</dbReference>
<dbReference type="InterPro" id="IPR007111">
    <property type="entry name" value="NACHT_NTPase"/>
</dbReference>
<dbReference type="InterPro" id="IPR032675">
    <property type="entry name" value="LRR_dom_sf"/>
</dbReference>
<dbReference type="PRINTS" id="PR01407">
    <property type="entry name" value="BUTYPHLNCDUF"/>
</dbReference>
<dbReference type="InterPro" id="IPR001870">
    <property type="entry name" value="B30.2/SPRY"/>
</dbReference>
<dbReference type="InterPro" id="IPR027417">
    <property type="entry name" value="P-loop_NTPase"/>
</dbReference>
<dbReference type="Pfam" id="PF00622">
    <property type="entry name" value="SPRY"/>
    <property type="match status" value="1"/>
</dbReference>
<dbReference type="SUPFAM" id="SSF49899">
    <property type="entry name" value="Concanavalin A-like lectins/glucanases"/>
    <property type="match status" value="1"/>
</dbReference>
<evidence type="ECO:0000259" key="9">
    <source>
        <dbReference type="PROSITE" id="PS50837"/>
    </source>
</evidence>
<dbReference type="SMART" id="SM01288">
    <property type="entry name" value="FISNA"/>
    <property type="match status" value="1"/>
</dbReference>
<feature type="domain" description="B30.2/SPRY" evidence="8">
    <location>
        <begin position="1027"/>
        <end position="1226"/>
    </location>
</feature>
<keyword evidence="3" id="KW-0433">Leucine-rich repeat</keyword>
<name>A0A3P8Y819_ESOLU</name>
<dbReference type="Bgee" id="ENSELUG00000013001">
    <property type="expression patterns" value="Expressed in head kidney and 13 other cell types or tissues"/>
</dbReference>
<evidence type="ECO:0000313" key="10">
    <source>
        <dbReference type="Ensembl" id="ENSELUP00000012749.3"/>
    </source>
</evidence>
<dbReference type="FunFam" id="2.60.120.920:FF:000037">
    <property type="entry name" value="Si:dkey-191j3.2"/>
    <property type="match status" value="1"/>
</dbReference>
<dbReference type="Gene3D" id="3.80.10.10">
    <property type="entry name" value="Ribonuclease Inhibitor"/>
    <property type="match status" value="3"/>
</dbReference>
<dbReference type="Gene3D" id="2.60.120.920">
    <property type="match status" value="1"/>
</dbReference>
<keyword evidence="5" id="KW-0547">Nucleotide-binding</keyword>
<feature type="region of interest" description="Disordered" evidence="7">
    <location>
        <begin position="502"/>
        <end position="524"/>
    </location>
</feature>
<feature type="region of interest" description="Disordered" evidence="7">
    <location>
        <begin position="43"/>
        <end position="64"/>
    </location>
</feature>
<evidence type="ECO:0000259" key="8">
    <source>
        <dbReference type="PROSITE" id="PS50188"/>
    </source>
</evidence>